<dbReference type="OrthoDB" id="6402248at2"/>
<dbReference type="EMBL" id="FNFO01000002">
    <property type="protein sequence ID" value="SDK38039.1"/>
    <property type="molecule type" value="Genomic_DNA"/>
</dbReference>
<evidence type="ECO:0000313" key="1">
    <source>
        <dbReference type="EMBL" id="SDK38039.1"/>
    </source>
</evidence>
<keyword evidence="2" id="KW-1185">Reference proteome</keyword>
<dbReference type="RefSeq" id="WP_089680387.1">
    <property type="nucleotide sequence ID" value="NZ_FNFO01000002.1"/>
</dbReference>
<evidence type="ECO:0008006" key="3">
    <source>
        <dbReference type="Google" id="ProtNLM"/>
    </source>
</evidence>
<dbReference type="Pfam" id="PF14091">
    <property type="entry name" value="DUF4269"/>
    <property type="match status" value="1"/>
</dbReference>
<dbReference type="Proteomes" id="UP000198510">
    <property type="component" value="Unassembled WGS sequence"/>
</dbReference>
<evidence type="ECO:0000313" key="2">
    <source>
        <dbReference type="Proteomes" id="UP000198510"/>
    </source>
</evidence>
<name>A0A1G9BEW5_9BACT</name>
<sequence length="176" mass="20017">MNWRDLAYLQAGNVRQQRAYRALTDGDILTALAPFDPVLIGTIPLQIDLPGSDLDLACCFAQDDVFIRHLRAHFQHRPDFELKTKLLRSVPTVLVRFNAQGFLVEIFGQPQPVDAQYGYRHMVVEHRILQDRDEAFRNEIVRLKRTGLSTEAAFAHLLGLSGDPYEALLQWADATC</sequence>
<protein>
    <recommendedName>
        <fullName evidence="3">DUF4269 domain-containing protein</fullName>
    </recommendedName>
</protein>
<gene>
    <name evidence="1" type="ORF">SAMN05421823_102597</name>
</gene>
<dbReference type="AlphaFoldDB" id="A0A1G9BEW5"/>
<accession>A0A1G9BEW5</accession>
<proteinExistence type="predicted"/>
<dbReference type="InterPro" id="IPR025365">
    <property type="entry name" value="DUF4269"/>
</dbReference>
<organism evidence="1 2">
    <name type="scientific">Catalinimonas alkaloidigena</name>
    <dbReference type="NCBI Taxonomy" id="1075417"/>
    <lineage>
        <taxon>Bacteria</taxon>
        <taxon>Pseudomonadati</taxon>
        <taxon>Bacteroidota</taxon>
        <taxon>Cytophagia</taxon>
        <taxon>Cytophagales</taxon>
        <taxon>Catalimonadaceae</taxon>
        <taxon>Catalinimonas</taxon>
    </lineage>
</organism>
<reference evidence="1 2" key="1">
    <citation type="submission" date="2016-10" db="EMBL/GenBank/DDBJ databases">
        <authorList>
            <person name="de Groot N.N."/>
        </authorList>
    </citation>
    <scope>NUCLEOTIDE SEQUENCE [LARGE SCALE GENOMIC DNA]</scope>
    <source>
        <strain evidence="1 2">DSM 25186</strain>
    </source>
</reference>
<dbReference type="STRING" id="1075417.SAMN05421823_102597"/>